<feature type="compositionally biased region" description="Polar residues" evidence="1">
    <location>
        <begin position="63"/>
        <end position="83"/>
    </location>
</feature>
<protein>
    <submittedName>
        <fullName evidence="2">Uncharacterized protein</fullName>
    </submittedName>
</protein>
<feature type="region of interest" description="Disordered" evidence="1">
    <location>
        <begin position="221"/>
        <end position="270"/>
    </location>
</feature>
<accession>A0AAD6ZCT3</accession>
<keyword evidence="3" id="KW-1185">Reference proteome</keyword>
<feature type="region of interest" description="Disordered" evidence="1">
    <location>
        <begin position="56"/>
        <end position="86"/>
    </location>
</feature>
<dbReference type="AlphaFoldDB" id="A0AAD6ZCT3"/>
<gene>
    <name evidence="2" type="ORF">DFH08DRAFT_820522</name>
</gene>
<name>A0AAD6ZCT3_9AGAR</name>
<evidence type="ECO:0000256" key="1">
    <source>
        <dbReference type="SAM" id="MobiDB-lite"/>
    </source>
</evidence>
<comment type="caution">
    <text evidence="2">The sequence shown here is derived from an EMBL/GenBank/DDBJ whole genome shotgun (WGS) entry which is preliminary data.</text>
</comment>
<proteinExistence type="predicted"/>
<sequence length="568" mass="63754">MPQYYPHTSASRHSIWWVVFETQLFRPPGASLTLITKKSFCLGFVTPRVDDTNWKAKLEKPETIQSSTEDSEEQSPPQRSLQSVRDHRNNWESPIPVAAELEKDLLLVRAPYSLFAQEFVGDGDSGSPAEQHAVHVEVRRPSIRVFRWWVCLHVPNVAAGDFGMGIASHCRMHVGLWWYDDVSHEKPCGQKNNGFGEETKPSSQEPHRCCRGCRGGMSKRLSERLSEQSKISERKSKMSGVSGMSGCEKRVSQSKDALASTKRERERSERLSERLSEQLKISECKRDVWDVWDSKDALASTKQERQRMTCTSSNLLSSPCPCEKRASQSKDALASTKQERERMTRKSGNLLSSLCPGVVGELPTTSFVPPSSLGKNNNNLKMRVNFCAASDLILTREQSRISTQFVNGVRYSHNLSLQLNIEVIAVFSDHCAGLRPGYFVGHAEKARIHVIAFNNVLQVFRVNGSIKQKGPTVTHKSSKAEMEMYPLTFDMAESTEVAVSVPRGSHVKVARWIFSNYNAFQADRGIRPHLLGNAVCDGSIQRSVNFCVRDGEKHKRLAAPKYLDGVDI</sequence>
<feature type="compositionally biased region" description="Basic and acidic residues" evidence="1">
    <location>
        <begin position="261"/>
        <end position="270"/>
    </location>
</feature>
<evidence type="ECO:0000313" key="3">
    <source>
        <dbReference type="Proteomes" id="UP001218218"/>
    </source>
</evidence>
<dbReference type="Proteomes" id="UP001218218">
    <property type="component" value="Unassembled WGS sequence"/>
</dbReference>
<reference evidence="2" key="1">
    <citation type="submission" date="2023-03" db="EMBL/GenBank/DDBJ databases">
        <title>Massive genome expansion in bonnet fungi (Mycena s.s.) driven by repeated elements and novel gene families across ecological guilds.</title>
        <authorList>
            <consortium name="Lawrence Berkeley National Laboratory"/>
            <person name="Harder C.B."/>
            <person name="Miyauchi S."/>
            <person name="Viragh M."/>
            <person name="Kuo A."/>
            <person name="Thoen E."/>
            <person name="Andreopoulos B."/>
            <person name="Lu D."/>
            <person name="Skrede I."/>
            <person name="Drula E."/>
            <person name="Henrissat B."/>
            <person name="Morin E."/>
            <person name="Kohler A."/>
            <person name="Barry K."/>
            <person name="LaButti K."/>
            <person name="Morin E."/>
            <person name="Salamov A."/>
            <person name="Lipzen A."/>
            <person name="Mereny Z."/>
            <person name="Hegedus B."/>
            <person name="Baldrian P."/>
            <person name="Stursova M."/>
            <person name="Weitz H."/>
            <person name="Taylor A."/>
            <person name="Grigoriev I.V."/>
            <person name="Nagy L.G."/>
            <person name="Martin F."/>
            <person name="Kauserud H."/>
        </authorList>
    </citation>
    <scope>NUCLEOTIDE SEQUENCE</scope>
    <source>
        <strain evidence="2">CBHHK002</strain>
    </source>
</reference>
<evidence type="ECO:0000313" key="2">
    <source>
        <dbReference type="EMBL" id="KAJ7315602.1"/>
    </source>
</evidence>
<dbReference type="EMBL" id="JARIHO010000061">
    <property type="protein sequence ID" value="KAJ7315602.1"/>
    <property type="molecule type" value="Genomic_DNA"/>
</dbReference>
<organism evidence="2 3">
    <name type="scientific">Mycena albidolilacea</name>
    <dbReference type="NCBI Taxonomy" id="1033008"/>
    <lineage>
        <taxon>Eukaryota</taxon>
        <taxon>Fungi</taxon>
        <taxon>Dikarya</taxon>
        <taxon>Basidiomycota</taxon>
        <taxon>Agaricomycotina</taxon>
        <taxon>Agaricomycetes</taxon>
        <taxon>Agaricomycetidae</taxon>
        <taxon>Agaricales</taxon>
        <taxon>Marasmiineae</taxon>
        <taxon>Mycenaceae</taxon>
        <taxon>Mycena</taxon>
    </lineage>
</organism>
<feature type="compositionally biased region" description="Basic and acidic residues" evidence="1">
    <location>
        <begin position="221"/>
        <end position="236"/>
    </location>
</feature>